<accession>A0A3S4SAM9</accession>
<dbReference type="Proteomes" id="UP000282551">
    <property type="component" value="Chromosome"/>
</dbReference>
<feature type="domain" description="PknH-like extracellular" evidence="2">
    <location>
        <begin position="45"/>
        <end position="233"/>
    </location>
</feature>
<dbReference type="EMBL" id="LR134355">
    <property type="protein sequence ID" value="VEG48851.1"/>
    <property type="molecule type" value="Genomic_DNA"/>
</dbReference>
<protein>
    <submittedName>
        <fullName evidence="3">Conserved lipoprotein LppH</fullName>
        <ecNumber evidence="3">2.7.1.-</ecNumber>
        <ecNumber evidence="3">2.7.11.1</ecNumber>
    </submittedName>
</protein>
<dbReference type="Pfam" id="PF14032">
    <property type="entry name" value="PknH_C"/>
    <property type="match status" value="1"/>
</dbReference>
<organism evidence="3 4">
    <name type="scientific">Mycolicibacterium chitae</name>
    <name type="common">Mycobacterium chitae</name>
    <dbReference type="NCBI Taxonomy" id="1792"/>
    <lineage>
        <taxon>Bacteria</taxon>
        <taxon>Bacillati</taxon>
        <taxon>Actinomycetota</taxon>
        <taxon>Actinomycetes</taxon>
        <taxon>Mycobacteriales</taxon>
        <taxon>Mycobacteriaceae</taxon>
        <taxon>Mycolicibacterium</taxon>
    </lineage>
</organism>
<evidence type="ECO:0000256" key="1">
    <source>
        <dbReference type="SAM" id="SignalP"/>
    </source>
</evidence>
<dbReference type="GO" id="GO:0004674">
    <property type="term" value="F:protein serine/threonine kinase activity"/>
    <property type="evidence" value="ECO:0007669"/>
    <property type="project" value="UniProtKB-EC"/>
</dbReference>
<dbReference type="OrthoDB" id="4374883at2"/>
<sequence length="240" mass="24353">MNRSSLPAAAAVLAGAAALAAAGFGAAPAAATPGVDRTPAFTYVSPLEALLPTARQLTHITGSTSPMRVVGSATEFTATRGTLEPAVCLGAFEPGHRDGYAVQPSGIAGQIAADGKPGRARHYVHQVVLGTADTEAATAQLRASARAWSRCGAQTITFTSSSGKTVQWRLDPAELHRDNTVLVQRQVGRGIVCERAMSAATAKDGGVVADVLACDLRGGEPAGRAEQIALTIAGNSAPTS</sequence>
<dbReference type="AlphaFoldDB" id="A0A3S4SAM9"/>
<proteinExistence type="predicted"/>
<feature type="chain" id="PRO_5038961019" evidence="1">
    <location>
        <begin position="32"/>
        <end position="240"/>
    </location>
</feature>
<dbReference type="InterPro" id="IPR038232">
    <property type="entry name" value="PknH-like_Extracell_sf"/>
</dbReference>
<gene>
    <name evidence="3" type="primary">lppH_1</name>
    <name evidence="3" type="ORF">NCTC10485_03153</name>
</gene>
<dbReference type="InterPro" id="IPR026954">
    <property type="entry name" value="PknH-like_Extracell"/>
</dbReference>
<evidence type="ECO:0000313" key="3">
    <source>
        <dbReference type="EMBL" id="VEG48851.1"/>
    </source>
</evidence>
<dbReference type="EC" id="2.7.11.1" evidence="3"/>
<evidence type="ECO:0000313" key="4">
    <source>
        <dbReference type="Proteomes" id="UP000282551"/>
    </source>
</evidence>
<feature type="signal peptide" evidence="1">
    <location>
        <begin position="1"/>
        <end position="31"/>
    </location>
</feature>
<reference evidence="3 4" key="1">
    <citation type="submission" date="2018-12" db="EMBL/GenBank/DDBJ databases">
        <authorList>
            <consortium name="Pathogen Informatics"/>
        </authorList>
    </citation>
    <scope>NUCLEOTIDE SEQUENCE [LARGE SCALE GENOMIC DNA]</scope>
    <source>
        <strain evidence="3 4">NCTC10485</strain>
    </source>
</reference>
<keyword evidence="3" id="KW-0808">Transferase</keyword>
<name>A0A3S4SAM9_MYCCI</name>
<evidence type="ECO:0000259" key="2">
    <source>
        <dbReference type="Pfam" id="PF14032"/>
    </source>
</evidence>
<keyword evidence="3" id="KW-0449">Lipoprotein</keyword>
<dbReference type="Gene3D" id="3.40.1000.70">
    <property type="entry name" value="PknH-like extracellular domain"/>
    <property type="match status" value="1"/>
</dbReference>
<dbReference type="RefSeq" id="WP_126334592.1">
    <property type="nucleotide sequence ID" value="NZ_AP022604.1"/>
</dbReference>
<keyword evidence="4" id="KW-1185">Reference proteome</keyword>
<keyword evidence="1" id="KW-0732">Signal</keyword>
<dbReference type="EC" id="2.7.1.-" evidence="3"/>